<feature type="binding site" evidence="7 8">
    <location>
        <position position="10"/>
    </location>
    <ligand>
        <name>S-adenosyl-L-methionine</name>
        <dbReference type="ChEBI" id="CHEBI:59789"/>
    </ligand>
</feature>
<evidence type="ECO:0000256" key="3">
    <source>
        <dbReference type="ARBA" id="ARBA00022603"/>
    </source>
</evidence>
<feature type="binding site" evidence="7 8">
    <location>
        <position position="58"/>
    </location>
    <ligand>
        <name>S-adenosyl-L-methionine</name>
        <dbReference type="ChEBI" id="CHEBI:59789"/>
    </ligand>
</feature>
<dbReference type="Gene3D" id="1.10.8.100">
    <property type="entry name" value="Ribosomal RNA adenine dimethylase-like, domain 2"/>
    <property type="match status" value="1"/>
</dbReference>
<evidence type="ECO:0000259" key="9">
    <source>
        <dbReference type="SMART" id="SM00650"/>
    </source>
</evidence>
<comment type="similarity">
    <text evidence="7">Belongs to the class I-like SAM-binding methyltransferase superfamily. rRNA adenine N(6)-methyltransferase family. RsmA subfamily.</text>
</comment>
<comment type="subcellular location">
    <subcellularLocation>
        <location evidence="7">Cytoplasm</location>
    </subcellularLocation>
</comment>
<dbReference type="GO" id="GO:0005829">
    <property type="term" value="C:cytosol"/>
    <property type="evidence" value="ECO:0007669"/>
    <property type="project" value="TreeGrafter"/>
</dbReference>
<evidence type="ECO:0000313" key="10">
    <source>
        <dbReference type="EMBL" id="OGG54972.1"/>
    </source>
</evidence>
<dbReference type="PANTHER" id="PTHR11727">
    <property type="entry name" value="DIMETHYLADENOSINE TRANSFERASE"/>
    <property type="match status" value="1"/>
</dbReference>
<keyword evidence="2 7" id="KW-0698">rRNA processing</keyword>
<proteinExistence type="inferred from homology"/>
<dbReference type="InterPro" id="IPR020598">
    <property type="entry name" value="rRNA_Ade_methylase_Trfase_N"/>
</dbReference>
<feature type="binding site" evidence="7 8">
    <location>
        <position position="12"/>
    </location>
    <ligand>
        <name>S-adenosyl-L-methionine</name>
        <dbReference type="ChEBI" id="CHEBI:59789"/>
    </ligand>
</feature>
<dbReference type="InterPro" id="IPR023165">
    <property type="entry name" value="rRNA_Ade_diMease-like_C"/>
</dbReference>
<evidence type="ECO:0000256" key="7">
    <source>
        <dbReference type="HAMAP-Rule" id="MF_00607"/>
    </source>
</evidence>
<evidence type="ECO:0000256" key="1">
    <source>
        <dbReference type="ARBA" id="ARBA00022490"/>
    </source>
</evidence>
<organism evidence="10 11">
    <name type="scientific">Candidatus Kaiserbacteria bacterium RIFCSPHIGHO2_02_FULL_49_11</name>
    <dbReference type="NCBI Taxonomy" id="1798489"/>
    <lineage>
        <taxon>Bacteria</taxon>
        <taxon>Candidatus Kaiseribacteriota</taxon>
    </lineage>
</organism>
<keyword evidence="5 7" id="KW-0949">S-adenosyl-L-methionine</keyword>
<dbReference type="SMART" id="SM00650">
    <property type="entry name" value="rADc"/>
    <property type="match status" value="1"/>
</dbReference>
<feature type="binding site" evidence="7 8">
    <location>
        <position position="86"/>
    </location>
    <ligand>
        <name>S-adenosyl-L-methionine</name>
        <dbReference type="ChEBI" id="CHEBI:59789"/>
    </ligand>
</feature>
<evidence type="ECO:0000256" key="6">
    <source>
        <dbReference type="ARBA" id="ARBA00022884"/>
    </source>
</evidence>
<dbReference type="Proteomes" id="UP000177659">
    <property type="component" value="Unassembled WGS sequence"/>
</dbReference>
<accession>A0A1F6D1Q5</accession>
<evidence type="ECO:0000313" key="11">
    <source>
        <dbReference type="Proteomes" id="UP000177659"/>
    </source>
</evidence>
<dbReference type="EC" id="2.1.1.182" evidence="7"/>
<dbReference type="PROSITE" id="PS51689">
    <property type="entry name" value="SAM_RNA_A_N6_MT"/>
    <property type="match status" value="1"/>
</dbReference>
<evidence type="ECO:0000256" key="5">
    <source>
        <dbReference type="ARBA" id="ARBA00022691"/>
    </source>
</evidence>
<feature type="binding site" evidence="7 8">
    <location>
        <position position="107"/>
    </location>
    <ligand>
        <name>S-adenosyl-L-methionine</name>
        <dbReference type="ChEBI" id="CHEBI:59789"/>
    </ligand>
</feature>
<feature type="domain" description="Ribosomal RNA adenine methylase transferase N-terminal" evidence="9">
    <location>
        <begin position="17"/>
        <end position="189"/>
    </location>
</feature>
<dbReference type="SUPFAM" id="SSF53335">
    <property type="entry name" value="S-adenosyl-L-methionine-dependent methyltransferases"/>
    <property type="match status" value="1"/>
</dbReference>
<comment type="catalytic activity">
    <reaction evidence="7">
        <text>adenosine(1518)/adenosine(1519) in 16S rRNA + 4 S-adenosyl-L-methionine = N(6)-dimethyladenosine(1518)/N(6)-dimethyladenosine(1519) in 16S rRNA + 4 S-adenosyl-L-homocysteine + 4 H(+)</text>
        <dbReference type="Rhea" id="RHEA:19609"/>
        <dbReference type="Rhea" id="RHEA-COMP:10232"/>
        <dbReference type="Rhea" id="RHEA-COMP:10233"/>
        <dbReference type="ChEBI" id="CHEBI:15378"/>
        <dbReference type="ChEBI" id="CHEBI:57856"/>
        <dbReference type="ChEBI" id="CHEBI:59789"/>
        <dbReference type="ChEBI" id="CHEBI:74411"/>
        <dbReference type="ChEBI" id="CHEBI:74493"/>
        <dbReference type="EC" id="2.1.1.182"/>
    </reaction>
</comment>
<keyword evidence="6 7" id="KW-0694">RNA-binding</keyword>
<protein>
    <recommendedName>
        <fullName evidence="7">Ribosomal RNA small subunit methyltransferase A</fullName>
        <ecNumber evidence="7">2.1.1.182</ecNumber>
    </recommendedName>
    <alternativeName>
        <fullName evidence="7">16S rRNA (adenine(1518)-N(6)/adenine(1519)-N(6))-dimethyltransferase</fullName>
    </alternativeName>
    <alternativeName>
        <fullName evidence="7">16S rRNA dimethyladenosine transferase</fullName>
    </alternativeName>
    <alternativeName>
        <fullName evidence="7">16S rRNA dimethylase</fullName>
    </alternativeName>
    <alternativeName>
        <fullName evidence="7">S-adenosylmethionine-6-N', N'-adenosyl(rRNA) dimethyltransferase</fullName>
    </alternativeName>
</protein>
<dbReference type="GO" id="GO:0003723">
    <property type="term" value="F:RNA binding"/>
    <property type="evidence" value="ECO:0007669"/>
    <property type="project" value="UniProtKB-UniRule"/>
</dbReference>
<evidence type="ECO:0000256" key="4">
    <source>
        <dbReference type="ARBA" id="ARBA00022679"/>
    </source>
</evidence>
<keyword evidence="4 7" id="KW-0808">Transferase</keyword>
<evidence type="ECO:0000256" key="8">
    <source>
        <dbReference type="PROSITE-ProRule" id="PRU01026"/>
    </source>
</evidence>
<dbReference type="Gene3D" id="3.40.50.150">
    <property type="entry name" value="Vaccinia Virus protein VP39"/>
    <property type="match status" value="1"/>
</dbReference>
<dbReference type="CDD" id="cd02440">
    <property type="entry name" value="AdoMet_MTases"/>
    <property type="match status" value="1"/>
</dbReference>
<dbReference type="InterPro" id="IPR001737">
    <property type="entry name" value="KsgA/Erm"/>
</dbReference>
<keyword evidence="3 7" id="KW-0489">Methyltransferase</keyword>
<reference evidence="10 11" key="1">
    <citation type="journal article" date="2016" name="Nat. Commun.">
        <title>Thousands of microbial genomes shed light on interconnected biogeochemical processes in an aquifer system.</title>
        <authorList>
            <person name="Anantharaman K."/>
            <person name="Brown C.T."/>
            <person name="Hug L.A."/>
            <person name="Sharon I."/>
            <person name="Castelle C.J."/>
            <person name="Probst A.J."/>
            <person name="Thomas B.C."/>
            <person name="Singh A."/>
            <person name="Wilkins M.J."/>
            <person name="Karaoz U."/>
            <person name="Brodie E.L."/>
            <person name="Williams K.H."/>
            <person name="Hubbard S.S."/>
            <person name="Banfield J.F."/>
        </authorList>
    </citation>
    <scope>NUCLEOTIDE SEQUENCE [LARGE SCALE GENOMIC DNA]</scope>
</reference>
<dbReference type="InterPro" id="IPR029063">
    <property type="entry name" value="SAM-dependent_MTases_sf"/>
</dbReference>
<name>A0A1F6D1Q5_9BACT</name>
<dbReference type="NCBIfam" id="TIGR00755">
    <property type="entry name" value="ksgA"/>
    <property type="match status" value="1"/>
</dbReference>
<dbReference type="InterPro" id="IPR020596">
    <property type="entry name" value="rRNA_Ade_Mease_Trfase_CS"/>
</dbReference>
<gene>
    <name evidence="7" type="primary">rsmA</name>
    <name evidence="7" type="synonym">ksgA</name>
    <name evidence="10" type="ORF">A3D62_02915</name>
</gene>
<keyword evidence="1 7" id="KW-0963">Cytoplasm</keyword>
<dbReference type="PROSITE" id="PS01131">
    <property type="entry name" value="RRNA_A_DIMETH"/>
    <property type="match status" value="1"/>
</dbReference>
<dbReference type="PANTHER" id="PTHR11727:SF7">
    <property type="entry name" value="DIMETHYLADENOSINE TRANSFERASE-RELATED"/>
    <property type="match status" value="1"/>
</dbReference>
<dbReference type="HAMAP" id="MF_00607">
    <property type="entry name" value="16SrRNA_methyltr_A"/>
    <property type="match status" value="1"/>
</dbReference>
<dbReference type="InterPro" id="IPR011530">
    <property type="entry name" value="rRNA_adenine_dimethylase"/>
</dbReference>
<sequence>MRAKKSLGQHFLKSQSAIEKIIEAGAVSKDDPVLEIGPGKGVLTKALLERAEKVIAVEKDGDLVEYLHSTFSDEIAQRQLQVIHGDILTADFSKLGLTQKKFKVIANIPYYITGILVRTLLESNVQPSAMVLLIQKEVAERIAKDKKESVLSLSVKVYGMPRYVGTVKAASFRPQPKVDSAILAVTGISKDFFDTLSEKYFFTVLKAGFKSKRKRLLNNLEAFGTKECLCALFDRLSIDYNSRPEDVPLQMWKRLALALQEGVPERP</sequence>
<dbReference type="EMBL" id="MFLC01000025">
    <property type="protein sequence ID" value="OGG54972.1"/>
    <property type="molecule type" value="Genomic_DNA"/>
</dbReference>
<comment type="function">
    <text evidence="7">Specifically dimethylates two adjacent adenosines (A1518 and A1519) in the loop of a conserved hairpin near the 3'-end of 16S rRNA in the 30S particle. May play a critical role in biogenesis of 30S subunits.</text>
</comment>
<evidence type="ECO:0000256" key="2">
    <source>
        <dbReference type="ARBA" id="ARBA00022552"/>
    </source>
</evidence>
<feature type="binding site" evidence="7 8">
    <location>
        <position position="37"/>
    </location>
    <ligand>
        <name>S-adenosyl-L-methionine</name>
        <dbReference type="ChEBI" id="CHEBI:59789"/>
    </ligand>
</feature>
<comment type="caution">
    <text evidence="10">The sequence shown here is derived from an EMBL/GenBank/DDBJ whole genome shotgun (WGS) entry which is preliminary data.</text>
</comment>
<dbReference type="AlphaFoldDB" id="A0A1F6D1Q5"/>
<dbReference type="GO" id="GO:0052908">
    <property type="term" value="F:16S rRNA (adenine(1518)-N(6)/adenine(1519)-N(6))-dimethyltransferase activity"/>
    <property type="evidence" value="ECO:0007669"/>
    <property type="project" value="UniProtKB-EC"/>
</dbReference>
<dbReference type="Pfam" id="PF00398">
    <property type="entry name" value="RrnaAD"/>
    <property type="match status" value="1"/>
</dbReference>